<dbReference type="InterPro" id="IPR013083">
    <property type="entry name" value="Znf_RING/FYVE/PHD"/>
</dbReference>
<dbReference type="AlphaFoldDB" id="A0A507EAL3"/>
<evidence type="ECO:0000256" key="3">
    <source>
        <dbReference type="ARBA" id="ARBA00022833"/>
    </source>
</evidence>
<dbReference type="PANTHER" id="PTHR23164:SF30">
    <property type="entry name" value="EARLY ENDOSOME ANTIGEN 1"/>
    <property type="match status" value="1"/>
</dbReference>
<evidence type="ECO:0000256" key="1">
    <source>
        <dbReference type="ARBA" id="ARBA00022723"/>
    </source>
</evidence>
<proteinExistence type="predicted"/>
<comment type="caution">
    <text evidence="8">The sequence shown here is derived from an EMBL/GenBank/DDBJ whole genome shotgun (WGS) entry which is preliminary data.</text>
</comment>
<gene>
    <name evidence="8" type="ORF">PhCBS80983_g01517</name>
</gene>
<dbReference type="PROSITE" id="PS00028">
    <property type="entry name" value="ZINC_FINGER_C2H2_1"/>
    <property type="match status" value="1"/>
</dbReference>
<keyword evidence="9" id="KW-1185">Reference proteome</keyword>
<dbReference type="InterPro" id="IPR013087">
    <property type="entry name" value="Znf_C2H2_type"/>
</dbReference>
<sequence length="537" mass="59398">MSSPRLQRLPRDAGSPSADSPLYMAEGLSCPVCEEEMTNLGQLNRHLDDAHQTEFDTKDALVSWFRTAQRKVAATAAPLGRAATGTITALRVESVIGGGFELNPGADVASPAGAGAPQAALVSDATVTRAHWQKDGANDRCSTEGCGKYLSIRTGRHHCRKCGLLHCDTHSSYQMRLSPSALPDPVAGIWCRVCQKCYKEREGYRDTIGVSRNKTNVFLRMRKNRIDTLLLESNKLEKRLEKLSALYAEEEANGQSATGSPMLYGSAAAKSRRLEQSVVKWEDDTHVSACPLCTKQFGAFTNRRHHCRLCGRVVCGTNTCSSMVGLLVDDTRSNGPQIRVCADCKRVVTRRAEKYHDTASSNSIIPIYRSLVKYKSSVDELLPKFNGLLMTMSNRAVVEYEDSDYQLASRYRKSLMEWFSELDKLGKRIKLHPTSSKTTTRVLNALHLSIITYLQTHMFTLQLMPKVGAPAPPPKDSATSAFPTMDPAQLAVLQEQRKLVQGFLDDALRRRRFEDAAALRESLDELDREIKLGGAPG</sequence>
<dbReference type="Gene3D" id="4.10.860.20">
    <property type="entry name" value="Rabenosyn, Rab binding domain"/>
    <property type="match status" value="1"/>
</dbReference>
<evidence type="ECO:0000259" key="7">
    <source>
        <dbReference type="PROSITE" id="PS50178"/>
    </source>
</evidence>
<reference evidence="8 9" key="1">
    <citation type="journal article" date="2019" name="Sci. Rep.">
        <title>Comparative genomics of chytrid fungi reveal insights into the obligate biotrophic and pathogenic lifestyle of Synchytrium endobioticum.</title>
        <authorList>
            <person name="van de Vossenberg B.T.L.H."/>
            <person name="Warris S."/>
            <person name="Nguyen H.D.T."/>
            <person name="van Gent-Pelzer M.P.E."/>
            <person name="Joly D.L."/>
            <person name="van de Geest H.C."/>
            <person name="Bonants P.J.M."/>
            <person name="Smith D.S."/>
            <person name="Levesque C.A."/>
            <person name="van der Lee T.A.J."/>
        </authorList>
    </citation>
    <scope>NUCLEOTIDE SEQUENCE [LARGE SCALE GENOMIC DNA]</scope>
    <source>
        <strain evidence="8 9">CBS 809.83</strain>
    </source>
</reference>
<dbReference type="InterPro" id="IPR017455">
    <property type="entry name" value="Znf_FYVE-rel"/>
</dbReference>
<dbReference type="InterPro" id="IPR021565">
    <property type="entry name" value="Rbsn_Rab-bd"/>
</dbReference>
<evidence type="ECO:0000256" key="4">
    <source>
        <dbReference type="PROSITE-ProRule" id="PRU00091"/>
    </source>
</evidence>
<feature type="domain" description="FYVE-type" evidence="7">
    <location>
        <begin position="284"/>
        <end position="349"/>
    </location>
</feature>
<dbReference type="SUPFAM" id="SSF57903">
    <property type="entry name" value="FYVE/PHD zinc finger"/>
    <property type="match status" value="2"/>
</dbReference>
<dbReference type="InterPro" id="IPR011011">
    <property type="entry name" value="Znf_FYVE_PHD"/>
</dbReference>
<evidence type="ECO:0000313" key="9">
    <source>
        <dbReference type="Proteomes" id="UP000318582"/>
    </source>
</evidence>
<feature type="coiled-coil region" evidence="5">
    <location>
        <begin position="226"/>
        <end position="253"/>
    </location>
</feature>
<dbReference type="SUPFAM" id="SSF140125">
    <property type="entry name" value="Rabenosyn-5 Rab-binding domain-like"/>
    <property type="match status" value="1"/>
</dbReference>
<protein>
    <recommendedName>
        <fullName evidence="7">FYVE-type domain-containing protein</fullName>
    </recommendedName>
</protein>
<dbReference type="CDD" id="cd15761">
    <property type="entry name" value="FYVE1_Vac1p_like"/>
    <property type="match status" value="1"/>
</dbReference>
<dbReference type="Pfam" id="PF01363">
    <property type="entry name" value="FYVE"/>
    <property type="match status" value="2"/>
</dbReference>
<dbReference type="SMART" id="SM00064">
    <property type="entry name" value="FYVE"/>
    <property type="match status" value="2"/>
</dbReference>
<dbReference type="Proteomes" id="UP000318582">
    <property type="component" value="Unassembled WGS sequence"/>
</dbReference>
<dbReference type="Gene3D" id="3.30.40.10">
    <property type="entry name" value="Zinc/RING finger domain, C3HC4 (zinc finger)"/>
    <property type="match status" value="2"/>
</dbReference>
<dbReference type="Pfam" id="PF11464">
    <property type="entry name" value="Rbsn"/>
    <property type="match status" value="1"/>
</dbReference>
<name>A0A507EAL3_9FUNG</name>
<keyword evidence="1" id="KW-0479">Metal-binding</keyword>
<dbReference type="CDD" id="cd15737">
    <property type="entry name" value="FYVE2_Vac1p_like"/>
    <property type="match status" value="1"/>
</dbReference>
<feature type="region of interest" description="Disordered" evidence="6">
    <location>
        <begin position="1"/>
        <end position="22"/>
    </location>
</feature>
<dbReference type="STRING" id="109895.A0A507EAL3"/>
<accession>A0A507EAL3</accession>
<evidence type="ECO:0000256" key="2">
    <source>
        <dbReference type="ARBA" id="ARBA00022771"/>
    </source>
</evidence>
<dbReference type="InterPro" id="IPR000306">
    <property type="entry name" value="Znf_FYVE"/>
</dbReference>
<keyword evidence="3" id="KW-0862">Zinc</keyword>
<dbReference type="EMBL" id="QEAQ01000012">
    <property type="protein sequence ID" value="TPX60854.1"/>
    <property type="molecule type" value="Genomic_DNA"/>
</dbReference>
<evidence type="ECO:0000313" key="8">
    <source>
        <dbReference type="EMBL" id="TPX60854.1"/>
    </source>
</evidence>
<keyword evidence="5" id="KW-0175">Coiled coil</keyword>
<dbReference type="PROSITE" id="PS50178">
    <property type="entry name" value="ZF_FYVE"/>
    <property type="match status" value="2"/>
</dbReference>
<dbReference type="GO" id="GO:0008270">
    <property type="term" value="F:zinc ion binding"/>
    <property type="evidence" value="ECO:0007669"/>
    <property type="project" value="UniProtKB-KW"/>
</dbReference>
<feature type="domain" description="FYVE-type" evidence="7">
    <location>
        <begin position="146"/>
        <end position="202"/>
    </location>
</feature>
<evidence type="ECO:0000256" key="5">
    <source>
        <dbReference type="SAM" id="Coils"/>
    </source>
</evidence>
<keyword evidence="2 4" id="KW-0863">Zinc-finger</keyword>
<organism evidence="8 9">
    <name type="scientific">Powellomyces hirtus</name>
    <dbReference type="NCBI Taxonomy" id="109895"/>
    <lineage>
        <taxon>Eukaryota</taxon>
        <taxon>Fungi</taxon>
        <taxon>Fungi incertae sedis</taxon>
        <taxon>Chytridiomycota</taxon>
        <taxon>Chytridiomycota incertae sedis</taxon>
        <taxon>Chytridiomycetes</taxon>
        <taxon>Spizellomycetales</taxon>
        <taxon>Powellomycetaceae</taxon>
        <taxon>Powellomyces</taxon>
    </lineage>
</organism>
<dbReference type="InterPro" id="IPR036531">
    <property type="entry name" value="Rbsn_Rab-bd_sf"/>
</dbReference>
<evidence type="ECO:0000256" key="6">
    <source>
        <dbReference type="SAM" id="MobiDB-lite"/>
    </source>
</evidence>
<dbReference type="PANTHER" id="PTHR23164">
    <property type="entry name" value="EARLY ENDOSOME ANTIGEN 1"/>
    <property type="match status" value="1"/>
</dbReference>